<feature type="compositionally biased region" description="Basic and acidic residues" evidence="2">
    <location>
        <begin position="122"/>
        <end position="134"/>
    </location>
</feature>
<dbReference type="GO" id="GO:0015385">
    <property type="term" value="F:sodium:proton antiporter activity"/>
    <property type="evidence" value="ECO:0007669"/>
    <property type="project" value="TreeGrafter"/>
</dbReference>
<feature type="compositionally biased region" description="Basic and acidic residues" evidence="2">
    <location>
        <begin position="144"/>
        <end position="153"/>
    </location>
</feature>
<feature type="transmembrane region" description="Helical" evidence="3">
    <location>
        <begin position="49"/>
        <end position="75"/>
    </location>
</feature>
<sequence>MTIAVLDLLAAVLCLVGSLLCLTAAVGLARFPDLVSRLHPAAKPQSLGMMVLMAGLALHIRTPSAVLLLSLVTILQMMTVTLSSHVVARTGYRSGLVDPSTLVADELAEAIAVRRRAGVQRGADERAAVERPAARQEQAGPAGPEDHRSAAEA</sequence>
<dbReference type="PANTHER" id="PTHR34703:SF1">
    <property type="entry name" value="ANTIPORTER SUBUNIT MNHG2-RELATED"/>
    <property type="match status" value="1"/>
</dbReference>
<dbReference type="NCBIfam" id="TIGR01300">
    <property type="entry name" value="CPA3_mnhG_phaG"/>
    <property type="match status" value="1"/>
</dbReference>
<dbReference type="OrthoDB" id="3214257at2"/>
<dbReference type="Pfam" id="PF03334">
    <property type="entry name" value="PhaG_MnhG_YufB"/>
    <property type="match status" value="1"/>
</dbReference>
<evidence type="ECO:0000256" key="1">
    <source>
        <dbReference type="ARBA" id="ARBA00008404"/>
    </source>
</evidence>
<keyword evidence="5" id="KW-1185">Reference proteome</keyword>
<organism evidence="4 5">
    <name type="scientific">Raineyella antarctica</name>
    <dbReference type="NCBI Taxonomy" id="1577474"/>
    <lineage>
        <taxon>Bacteria</taxon>
        <taxon>Bacillati</taxon>
        <taxon>Actinomycetota</taxon>
        <taxon>Actinomycetes</taxon>
        <taxon>Propionibacteriales</taxon>
        <taxon>Propionibacteriaceae</taxon>
        <taxon>Raineyella</taxon>
    </lineage>
</organism>
<dbReference type="RefSeq" id="WP_092610356.1">
    <property type="nucleotide sequence ID" value="NZ_FMYF01000006.1"/>
</dbReference>
<dbReference type="STRING" id="1577474.GA0111570_10638"/>
<accession>A0A1G6H3U9</accession>
<dbReference type="EMBL" id="FMYF01000006">
    <property type="protein sequence ID" value="SDB88096.1"/>
    <property type="molecule type" value="Genomic_DNA"/>
</dbReference>
<evidence type="ECO:0000256" key="3">
    <source>
        <dbReference type="SAM" id="Phobius"/>
    </source>
</evidence>
<keyword evidence="3" id="KW-1133">Transmembrane helix</keyword>
<comment type="similarity">
    <text evidence="1">Belongs to the CPA3 antiporters (TC 2.A.63) subunit G family.</text>
</comment>
<evidence type="ECO:0000256" key="2">
    <source>
        <dbReference type="SAM" id="MobiDB-lite"/>
    </source>
</evidence>
<reference evidence="4 5" key="1">
    <citation type="submission" date="2016-06" db="EMBL/GenBank/DDBJ databases">
        <authorList>
            <person name="Olsen C.W."/>
            <person name="Carey S."/>
            <person name="Hinshaw L."/>
            <person name="Karasin A.I."/>
        </authorList>
    </citation>
    <scope>NUCLEOTIDE SEQUENCE [LARGE SCALE GENOMIC DNA]</scope>
    <source>
        <strain evidence="4 5">LZ-22</strain>
    </source>
</reference>
<proteinExistence type="inferred from homology"/>
<dbReference type="AlphaFoldDB" id="A0A1G6H3U9"/>
<dbReference type="PANTHER" id="PTHR34703">
    <property type="entry name" value="ANTIPORTER SUBUNIT MNHG2-RELATED"/>
    <property type="match status" value="1"/>
</dbReference>
<dbReference type="InterPro" id="IPR005133">
    <property type="entry name" value="PhaG_MnhG_YufB"/>
</dbReference>
<name>A0A1G6H3U9_9ACTN</name>
<evidence type="ECO:0000313" key="5">
    <source>
        <dbReference type="Proteomes" id="UP000199086"/>
    </source>
</evidence>
<protein>
    <submittedName>
        <fullName evidence="4">Multisubunit sodium/proton antiporter, MrpG subunit</fullName>
    </submittedName>
</protein>
<evidence type="ECO:0000313" key="4">
    <source>
        <dbReference type="EMBL" id="SDB88096.1"/>
    </source>
</evidence>
<gene>
    <name evidence="4" type="ORF">GA0111570_10638</name>
</gene>
<keyword evidence="3" id="KW-0472">Membrane</keyword>
<keyword evidence="3" id="KW-0812">Transmembrane</keyword>
<feature type="region of interest" description="Disordered" evidence="2">
    <location>
        <begin position="116"/>
        <end position="153"/>
    </location>
</feature>
<dbReference type="Proteomes" id="UP000199086">
    <property type="component" value="Unassembled WGS sequence"/>
</dbReference>